<evidence type="ECO:0000259" key="10">
    <source>
        <dbReference type="PROSITE" id="PS51123"/>
    </source>
</evidence>
<dbReference type="InterPro" id="IPR006665">
    <property type="entry name" value="OmpA-like"/>
</dbReference>
<evidence type="ECO:0000256" key="2">
    <source>
        <dbReference type="ARBA" id="ARBA00008914"/>
    </source>
</evidence>
<dbReference type="InterPro" id="IPR036737">
    <property type="entry name" value="OmpA-like_sf"/>
</dbReference>
<dbReference type="Gene3D" id="3.30.1330.60">
    <property type="entry name" value="OmpA-like domain"/>
    <property type="match status" value="1"/>
</dbReference>
<feature type="compositionally biased region" description="Polar residues" evidence="8">
    <location>
        <begin position="91"/>
        <end position="108"/>
    </location>
</feature>
<comment type="caution">
    <text evidence="11">The sequence shown here is derived from an EMBL/GenBank/DDBJ whole genome shotgun (WGS) entry which is preliminary data.</text>
</comment>
<keyword evidence="5 9" id="KW-1133">Transmembrane helix</keyword>
<evidence type="ECO:0000256" key="6">
    <source>
        <dbReference type="ARBA" id="ARBA00023136"/>
    </source>
</evidence>
<dbReference type="EMBL" id="JAGIYZ010000009">
    <property type="protein sequence ID" value="MBP0464423.1"/>
    <property type="molecule type" value="Genomic_DNA"/>
</dbReference>
<dbReference type="PROSITE" id="PS51123">
    <property type="entry name" value="OMPA_2"/>
    <property type="match status" value="1"/>
</dbReference>
<dbReference type="Proteomes" id="UP000680815">
    <property type="component" value="Unassembled WGS sequence"/>
</dbReference>
<evidence type="ECO:0000256" key="4">
    <source>
        <dbReference type="ARBA" id="ARBA00022692"/>
    </source>
</evidence>
<evidence type="ECO:0000256" key="1">
    <source>
        <dbReference type="ARBA" id="ARBA00004162"/>
    </source>
</evidence>
<feature type="domain" description="OmpA-like" evidence="10">
    <location>
        <begin position="238"/>
        <end position="358"/>
    </location>
</feature>
<evidence type="ECO:0000256" key="7">
    <source>
        <dbReference type="PROSITE-ProRule" id="PRU00473"/>
    </source>
</evidence>
<name>A0ABS4ASU3_9PROT</name>
<sequence>MSGKAKGSGGGGTIVIKREEAGDHGHHGGAWKVAYADFVTAMMAFFLLMWLLNATTEEQRRGLADYFAPTNLLARSVSGSGQPFGGRTPNEDGNQTSTQGAIQVQPGQQPVVLDIEEDDSETPARRMTRREGPEGREEAEDPRLTAATPPGALAGPERPRPGPADNPAADQAAQQAAQQAAEARAQALGEEQLRQELARREREAFEQTAQQLRETIAADPALADLGRQLLVEHTPEGLRIQLVDAEGLPMFALGGAGPNERARALLARIAQATARLPNPIDIAGHTDSTPFRGGGTARSNWDLSADRANMTRRLLVEAGLSESRIRSVSGRADRDPLLPNDTAAAANRRVSITLLRQVPDRPAGTPEMRP</sequence>
<reference evidence="11 12" key="1">
    <citation type="submission" date="2021-03" db="EMBL/GenBank/DDBJ databases">
        <authorList>
            <person name="So Y."/>
        </authorList>
    </citation>
    <scope>NUCLEOTIDE SEQUENCE [LARGE SCALE GENOMIC DNA]</scope>
    <source>
        <strain evidence="11 12">PWR1</strain>
    </source>
</reference>
<keyword evidence="3" id="KW-1003">Cell membrane</keyword>
<dbReference type="PANTHER" id="PTHR30329:SF21">
    <property type="entry name" value="LIPOPROTEIN YIAD-RELATED"/>
    <property type="match status" value="1"/>
</dbReference>
<dbReference type="RefSeq" id="WP_209351788.1">
    <property type="nucleotide sequence ID" value="NZ_JAGIYZ010000009.1"/>
</dbReference>
<dbReference type="PANTHER" id="PTHR30329">
    <property type="entry name" value="STATOR ELEMENT OF FLAGELLAR MOTOR COMPLEX"/>
    <property type="match status" value="1"/>
</dbReference>
<dbReference type="Pfam" id="PF00691">
    <property type="entry name" value="OmpA"/>
    <property type="match status" value="1"/>
</dbReference>
<keyword evidence="12" id="KW-1185">Reference proteome</keyword>
<feature type="compositionally biased region" description="Low complexity" evidence="8">
    <location>
        <begin position="144"/>
        <end position="156"/>
    </location>
</feature>
<dbReference type="InterPro" id="IPR025713">
    <property type="entry name" value="MotB-like_N_dom"/>
</dbReference>
<evidence type="ECO:0000256" key="5">
    <source>
        <dbReference type="ARBA" id="ARBA00022989"/>
    </source>
</evidence>
<comment type="similarity">
    <text evidence="2">Belongs to the MotB family.</text>
</comment>
<feature type="compositionally biased region" description="Low complexity" evidence="8">
    <location>
        <begin position="168"/>
        <end position="186"/>
    </location>
</feature>
<keyword evidence="4 9" id="KW-0812">Transmembrane</keyword>
<keyword evidence="6 7" id="KW-0472">Membrane</keyword>
<gene>
    <name evidence="11" type="ORF">J5Y09_10905</name>
</gene>
<evidence type="ECO:0000256" key="3">
    <source>
        <dbReference type="ARBA" id="ARBA00022475"/>
    </source>
</evidence>
<comment type="subcellular location">
    <subcellularLocation>
        <location evidence="1">Cell membrane</location>
        <topology evidence="1">Single-pass membrane protein</topology>
    </subcellularLocation>
</comment>
<evidence type="ECO:0000256" key="8">
    <source>
        <dbReference type="SAM" id="MobiDB-lite"/>
    </source>
</evidence>
<proteinExistence type="inferred from homology"/>
<dbReference type="CDD" id="cd07185">
    <property type="entry name" value="OmpA_C-like"/>
    <property type="match status" value="1"/>
</dbReference>
<evidence type="ECO:0000256" key="9">
    <source>
        <dbReference type="SAM" id="Phobius"/>
    </source>
</evidence>
<accession>A0ABS4ASU3</accession>
<evidence type="ECO:0000313" key="11">
    <source>
        <dbReference type="EMBL" id="MBP0464423.1"/>
    </source>
</evidence>
<protein>
    <submittedName>
        <fullName evidence="11">OmpA family protein</fullName>
    </submittedName>
</protein>
<organism evidence="11 12">
    <name type="scientific">Roseomonas nitratireducens</name>
    <dbReference type="NCBI Taxonomy" id="2820810"/>
    <lineage>
        <taxon>Bacteria</taxon>
        <taxon>Pseudomonadati</taxon>
        <taxon>Pseudomonadota</taxon>
        <taxon>Alphaproteobacteria</taxon>
        <taxon>Acetobacterales</taxon>
        <taxon>Roseomonadaceae</taxon>
        <taxon>Roseomonas</taxon>
    </lineage>
</organism>
<evidence type="ECO:0000313" key="12">
    <source>
        <dbReference type="Proteomes" id="UP000680815"/>
    </source>
</evidence>
<feature type="region of interest" description="Disordered" evidence="8">
    <location>
        <begin position="78"/>
        <end position="186"/>
    </location>
</feature>
<feature type="transmembrane region" description="Helical" evidence="9">
    <location>
        <begin position="33"/>
        <end position="52"/>
    </location>
</feature>
<dbReference type="InterPro" id="IPR050330">
    <property type="entry name" value="Bact_OuterMem_StrucFunc"/>
</dbReference>
<dbReference type="Pfam" id="PF13677">
    <property type="entry name" value="MotB_plug"/>
    <property type="match status" value="1"/>
</dbReference>
<dbReference type="SUPFAM" id="SSF103088">
    <property type="entry name" value="OmpA-like"/>
    <property type="match status" value="1"/>
</dbReference>